<keyword evidence="6 10" id="KW-1133">Transmembrane helix</keyword>
<evidence type="ECO:0000256" key="2">
    <source>
        <dbReference type="ARBA" id="ARBA00007570"/>
    </source>
</evidence>
<dbReference type="GO" id="GO:0005743">
    <property type="term" value="C:mitochondrial inner membrane"/>
    <property type="evidence" value="ECO:0007669"/>
    <property type="project" value="UniProtKB-SubCell"/>
</dbReference>
<evidence type="ECO:0000256" key="4">
    <source>
        <dbReference type="ARBA" id="ARBA00022692"/>
    </source>
</evidence>
<accession>A0A5N5SQX0</accession>
<evidence type="ECO:0000256" key="8">
    <source>
        <dbReference type="ARBA" id="ARBA00023136"/>
    </source>
</evidence>
<proteinExistence type="inferred from homology"/>
<dbReference type="OrthoDB" id="2378895at2759"/>
<protein>
    <recommendedName>
        <fullName evidence="3">Transmembrane protein 242</fullName>
    </recommendedName>
</protein>
<dbReference type="AlphaFoldDB" id="A0A5N5SQX0"/>
<evidence type="ECO:0000313" key="12">
    <source>
        <dbReference type="Proteomes" id="UP000326759"/>
    </source>
</evidence>
<name>A0A5N5SQX0_9CRUS</name>
<evidence type="ECO:0000313" key="11">
    <source>
        <dbReference type="EMBL" id="KAB7496188.1"/>
    </source>
</evidence>
<dbReference type="PANTHER" id="PTHR13141:SF4">
    <property type="entry name" value="TRANSMEMBRANE PROTEIN 242"/>
    <property type="match status" value="1"/>
</dbReference>
<evidence type="ECO:0000256" key="3">
    <source>
        <dbReference type="ARBA" id="ARBA00013934"/>
    </source>
</evidence>
<organism evidence="11 12">
    <name type="scientific">Armadillidium nasatum</name>
    <dbReference type="NCBI Taxonomy" id="96803"/>
    <lineage>
        <taxon>Eukaryota</taxon>
        <taxon>Metazoa</taxon>
        <taxon>Ecdysozoa</taxon>
        <taxon>Arthropoda</taxon>
        <taxon>Crustacea</taxon>
        <taxon>Multicrustacea</taxon>
        <taxon>Malacostraca</taxon>
        <taxon>Eumalacostraca</taxon>
        <taxon>Peracarida</taxon>
        <taxon>Isopoda</taxon>
        <taxon>Oniscidea</taxon>
        <taxon>Crinocheta</taxon>
        <taxon>Armadillidiidae</taxon>
        <taxon>Armadillidium</taxon>
    </lineage>
</organism>
<feature type="transmembrane region" description="Helical" evidence="10">
    <location>
        <begin position="69"/>
        <end position="92"/>
    </location>
</feature>
<gene>
    <name evidence="11" type="ORF">Anas_09020</name>
</gene>
<keyword evidence="12" id="KW-1185">Reference proteome</keyword>
<dbReference type="EMBL" id="SEYY01021654">
    <property type="protein sequence ID" value="KAB7496188.1"/>
    <property type="molecule type" value="Genomic_DNA"/>
</dbReference>
<keyword evidence="8 10" id="KW-0472">Membrane</keyword>
<evidence type="ECO:0000256" key="7">
    <source>
        <dbReference type="ARBA" id="ARBA00023128"/>
    </source>
</evidence>
<evidence type="ECO:0000256" key="1">
    <source>
        <dbReference type="ARBA" id="ARBA00004448"/>
    </source>
</evidence>
<evidence type="ECO:0000256" key="5">
    <source>
        <dbReference type="ARBA" id="ARBA00022792"/>
    </source>
</evidence>
<comment type="subcellular location">
    <subcellularLocation>
        <location evidence="1">Mitochondrion inner membrane</location>
        <topology evidence="1">Multi-pass membrane protein</topology>
    </subcellularLocation>
</comment>
<comment type="function">
    <text evidence="9">Scaffold protein that participates in the c-ring assembly of mitochondrial ATP synthase (F(1)F(0) ATP synthase or complex V) by facilitating the membrane insertion and oligomer formation of the subunit c/ATP5MC3. Participates in the incorporation of the c-ring into vestigial complexes. Additionally influences the incorporation of subunits MT-ATP6, MT-ATP8, ATP5MJ, and ATP5MK in the ATP synthase.</text>
</comment>
<dbReference type="Pfam" id="PF07096">
    <property type="entry name" value="DUF1358"/>
    <property type="match status" value="1"/>
</dbReference>
<comment type="caution">
    <text evidence="11">The sequence shown here is derived from an EMBL/GenBank/DDBJ whole genome shotgun (WGS) entry which is preliminary data.</text>
</comment>
<evidence type="ECO:0000256" key="6">
    <source>
        <dbReference type="ARBA" id="ARBA00022989"/>
    </source>
</evidence>
<dbReference type="InterPro" id="IPR009792">
    <property type="entry name" value="TMEM242"/>
</dbReference>
<reference evidence="11 12" key="1">
    <citation type="journal article" date="2019" name="PLoS Biol.">
        <title>Sex chromosomes control vertical transmission of feminizing Wolbachia symbionts in an isopod.</title>
        <authorList>
            <person name="Becking T."/>
            <person name="Chebbi M.A."/>
            <person name="Giraud I."/>
            <person name="Moumen B."/>
            <person name="Laverre T."/>
            <person name="Caubet Y."/>
            <person name="Peccoud J."/>
            <person name="Gilbert C."/>
            <person name="Cordaux R."/>
        </authorList>
    </citation>
    <scope>NUCLEOTIDE SEQUENCE [LARGE SCALE GENOMIC DNA]</scope>
    <source>
        <strain evidence="11">ANa2</strain>
        <tissue evidence="11">Whole body excluding digestive tract and cuticle</tissue>
    </source>
</reference>
<keyword evidence="5" id="KW-0999">Mitochondrion inner membrane</keyword>
<dbReference type="Proteomes" id="UP000326759">
    <property type="component" value="Unassembled WGS sequence"/>
</dbReference>
<evidence type="ECO:0000256" key="10">
    <source>
        <dbReference type="SAM" id="Phobius"/>
    </source>
</evidence>
<keyword evidence="7" id="KW-0496">Mitochondrion</keyword>
<keyword evidence="4 10" id="KW-0812">Transmembrane</keyword>
<dbReference type="PANTHER" id="PTHR13141">
    <property type="entry name" value="TRANSMEMBRANE PROTEIN 242"/>
    <property type="match status" value="1"/>
</dbReference>
<evidence type="ECO:0000256" key="9">
    <source>
        <dbReference type="ARBA" id="ARBA00045905"/>
    </source>
</evidence>
<feature type="transmembrane region" description="Helical" evidence="10">
    <location>
        <begin position="18"/>
        <end position="37"/>
    </location>
</feature>
<sequence>MDHTALNENKQPKKWKEACFIFGITSISLLSGFSYAIGSTRKSDPEMFDKGLMKVRNLHAAGSSLALKALGWGTLYAVGGVALFSTLVWKLSGAKNLQEFRMKAGNILPKIPKNDPPQGRTEFKSLTDFLQYLIDEDARNKNVKENEVSQLEKSNM</sequence>
<comment type="similarity">
    <text evidence="2">Belongs to the TMEM242 family.</text>
</comment>